<proteinExistence type="predicted"/>
<name>A0A9D3VHM8_9ROSI</name>
<evidence type="ECO:0000313" key="2">
    <source>
        <dbReference type="Proteomes" id="UP000828251"/>
    </source>
</evidence>
<keyword evidence="2" id="KW-1185">Reference proteome</keyword>
<dbReference type="AlphaFoldDB" id="A0A9D3VHM8"/>
<organism evidence="1 2">
    <name type="scientific">Gossypium stocksii</name>
    <dbReference type="NCBI Taxonomy" id="47602"/>
    <lineage>
        <taxon>Eukaryota</taxon>
        <taxon>Viridiplantae</taxon>
        <taxon>Streptophyta</taxon>
        <taxon>Embryophyta</taxon>
        <taxon>Tracheophyta</taxon>
        <taxon>Spermatophyta</taxon>
        <taxon>Magnoliopsida</taxon>
        <taxon>eudicotyledons</taxon>
        <taxon>Gunneridae</taxon>
        <taxon>Pentapetalae</taxon>
        <taxon>rosids</taxon>
        <taxon>malvids</taxon>
        <taxon>Malvales</taxon>
        <taxon>Malvaceae</taxon>
        <taxon>Malvoideae</taxon>
        <taxon>Gossypium</taxon>
    </lineage>
</organism>
<comment type="caution">
    <text evidence="1">The sequence shown here is derived from an EMBL/GenBank/DDBJ whole genome shotgun (WGS) entry which is preliminary data.</text>
</comment>
<reference evidence="1 2" key="1">
    <citation type="journal article" date="2021" name="Plant Biotechnol. J.">
        <title>Multi-omics assisted identification of the key and species-specific regulatory components of drought-tolerant mechanisms in Gossypium stocksii.</title>
        <authorList>
            <person name="Yu D."/>
            <person name="Ke L."/>
            <person name="Zhang D."/>
            <person name="Wu Y."/>
            <person name="Sun Y."/>
            <person name="Mei J."/>
            <person name="Sun J."/>
            <person name="Sun Y."/>
        </authorList>
    </citation>
    <scope>NUCLEOTIDE SEQUENCE [LARGE SCALE GENOMIC DNA]</scope>
    <source>
        <strain evidence="2">cv. E1</strain>
        <tissue evidence="1">Leaf</tissue>
    </source>
</reference>
<accession>A0A9D3VHM8</accession>
<gene>
    <name evidence="1" type="ORF">J1N35_022682</name>
</gene>
<dbReference type="EMBL" id="JAIQCV010000007">
    <property type="protein sequence ID" value="KAH1082921.1"/>
    <property type="molecule type" value="Genomic_DNA"/>
</dbReference>
<evidence type="ECO:0000313" key="1">
    <source>
        <dbReference type="EMBL" id="KAH1082921.1"/>
    </source>
</evidence>
<sequence>MDKNATGRNYKKEDLLKPTRKSSWKRFDSMKGINCYDEESKLGKRKLAEIEFDDNATETLRRGEEVYLKMAVPEYAEERQWKDWKREPD</sequence>
<dbReference type="Proteomes" id="UP000828251">
    <property type="component" value="Unassembled WGS sequence"/>
</dbReference>
<protein>
    <submittedName>
        <fullName evidence="1">Uncharacterized protein</fullName>
    </submittedName>
</protein>